<dbReference type="AlphaFoldDB" id="A0A699KFF8"/>
<sequence length="387" mass="44744">MPFCDNSPPLDVLNGHFKIFFDFSDDYTSSDDDSFEDIDYVEASPPDYELVSLEEMKDDILREKLLNTNLFIAKIEALNDNPTPSSLFYSDNSLPEFETFSDHTKETRSGSTTTHSDYSLSDYEAFYFDDDHIEEKSSGSTTTHFDFSLPKYDSFIFDFSIDLFPPPDRSVSHHEEFAYELTNIISSPKYDCFEIEPEQGELTSVVMEEYFATGDDIELLLHRDPSIPMMSIISILAGFTDEPPLEKNDVLFDLESKKNDWKKILYDAPIDDSMTEDKVFDLGIHDKKISPTYVSLHFTDRHYLFFTYVIRILLLYFTYPVVSPFLLSSRSEDTIFDLGISAFHFFHRSGTFMCFNVYLNVLNESLMEICSSTRFNPNITMIWGESS</sequence>
<accession>A0A699KFF8</accession>
<reference evidence="1" key="1">
    <citation type="journal article" date="2019" name="Sci. Rep.">
        <title>Draft genome of Tanacetum cinerariifolium, the natural source of mosquito coil.</title>
        <authorList>
            <person name="Yamashiro T."/>
            <person name="Shiraishi A."/>
            <person name="Satake H."/>
            <person name="Nakayama K."/>
        </authorList>
    </citation>
    <scope>NUCLEOTIDE SEQUENCE</scope>
</reference>
<organism evidence="1">
    <name type="scientific">Tanacetum cinerariifolium</name>
    <name type="common">Dalmatian daisy</name>
    <name type="synonym">Chrysanthemum cinerariifolium</name>
    <dbReference type="NCBI Taxonomy" id="118510"/>
    <lineage>
        <taxon>Eukaryota</taxon>
        <taxon>Viridiplantae</taxon>
        <taxon>Streptophyta</taxon>
        <taxon>Embryophyta</taxon>
        <taxon>Tracheophyta</taxon>
        <taxon>Spermatophyta</taxon>
        <taxon>Magnoliopsida</taxon>
        <taxon>eudicotyledons</taxon>
        <taxon>Gunneridae</taxon>
        <taxon>Pentapetalae</taxon>
        <taxon>asterids</taxon>
        <taxon>campanulids</taxon>
        <taxon>Asterales</taxon>
        <taxon>Asteraceae</taxon>
        <taxon>Asteroideae</taxon>
        <taxon>Anthemideae</taxon>
        <taxon>Anthemidinae</taxon>
        <taxon>Tanacetum</taxon>
    </lineage>
</organism>
<proteinExistence type="predicted"/>
<comment type="caution">
    <text evidence="1">The sequence shown here is derived from an EMBL/GenBank/DDBJ whole genome shotgun (WGS) entry which is preliminary data.</text>
</comment>
<protein>
    <recommendedName>
        <fullName evidence="2">Reverse transcriptase domain-containing protein</fullName>
    </recommendedName>
</protein>
<gene>
    <name evidence="1" type="ORF">Tci_663399</name>
</gene>
<evidence type="ECO:0000313" key="1">
    <source>
        <dbReference type="EMBL" id="GFA91427.1"/>
    </source>
</evidence>
<name>A0A699KFF8_TANCI</name>
<evidence type="ECO:0008006" key="2">
    <source>
        <dbReference type="Google" id="ProtNLM"/>
    </source>
</evidence>
<dbReference type="EMBL" id="BKCJ010513180">
    <property type="protein sequence ID" value="GFA91427.1"/>
    <property type="molecule type" value="Genomic_DNA"/>
</dbReference>